<dbReference type="Proteomes" id="UP000271925">
    <property type="component" value="Unassembled WGS sequence"/>
</dbReference>
<dbReference type="InterPro" id="IPR026444">
    <property type="entry name" value="Secre_tail"/>
</dbReference>
<feature type="domain" description="Secretion system C-terminal sorting" evidence="4">
    <location>
        <begin position="833"/>
        <end position="905"/>
    </location>
</feature>
<sequence>MNKIRISTTLLNFFFLLLPALAMAQIQITFPKSRMVFQRNGGNEASLWIGGYYSLPFTRIQVRVEPMDGGTLVDWTTIQDNPKGGAFAGSVTVRGGWYRLKIRGLQGEQYIEGGGVERIGVGEVFVVAGQSNAQGFNGYGGPGAANDRVSCVNFGSEVTQSPFDPNFPEFSHLDADTRVFPRGYSSWCWGRLGDQLVARLGVPVLFFNAGWQGSSSKNWRESADGIQTTEEYTNTEKYPVGQPYGNLKTALNYYVNALGIRAILWHQGEADNIFNRSADDYAANLTKIIQRSREHSGKDISWVVCKASYLDGSGFDGGVTSGQDKTIQTAGNTFAGPNTDLIQIPRSGSGQRDKEGVHFFDNGLLQFADAWNASLNDNFFQNSRPQSPSPGATISVSCGSNSTLSLRVEGSFNSINWDSGAGNGQSITVGGGRYMATLKDGRGNTIFTAPYQVPNRPSITTSGPTTFCEGGNLTLTSPYDNTFWSNNATGKSVTVSTAGSYRAVYRDVGNCEFTSDEVVLKVNPLPAAPTARNLGEARFCDRLSTTLESTDALVYNWSTGEKSKQIVVQKGGTYSLTITDQNGCTSKESNQIPIIVDPLPNRPTATAGGPTTFCADQNVVLTSTAEAGYVWEGVANQTGRSVTVNLAGNYLVRTRNIYGCLSDPSNTILIRVNPLPSPPILTAGGATTFCDGERVTLTASGSLKAFWNVGDSTQSIVATRSNTYTARVRDGNGCFSPPSLGLVVDVKPVPTVPILKQIGTYTLEASGTRQGDYYRWERDNAVVEPRTAIIKANQTGSYRARAYLAYDNGLVCSSDFSAPITFTLIIDNDGLSIYPNPSPNKLVTIETLENITDATLTLTTLSGQVLWVATVASFNERKSWNLSTVPSGHYILTVRSSTFKVSKRLLLGL</sequence>
<proteinExistence type="predicted"/>
<dbReference type="Pfam" id="PF18962">
    <property type="entry name" value="Por_Secre_tail"/>
    <property type="match status" value="1"/>
</dbReference>
<keyword evidence="6" id="KW-1185">Reference proteome</keyword>
<evidence type="ECO:0000313" key="5">
    <source>
        <dbReference type="EMBL" id="RRB04052.1"/>
    </source>
</evidence>
<dbReference type="NCBIfam" id="TIGR04183">
    <property type="entry name" value="Por_Secre_tail"/>
    <property type="match status" value="1"/>
</dbReference>
<dbReference type="Pfam" id="PF03629">
    <property type="entry name" value="SASA"/>
    <property type="match status" value="1"/>
</dbReference>
<dbReference type="InterPro" id="IPR036514">
    <property type="entry name" value="SGNH_hydro_sf"/>
</dbReference>
<evidence type="ECO:0000256" key="2">
    <source>
        <dbReference type="SAM" id="SignalP"/>
    </source>
</evidence>
<dbReference type="InterPro" id="IPR005181">
    <property type="entry name" value="SASA"/>
</dbReference>
<dbReference type="RefSeq" id="WP_124874393.1">
    <property type="nucleotide sequence ID" value="NZ_RQJO01000008.1"/>
</dbReference>
<evidence type="ECO:0000313" key="6">
    <source>
        <dbReference type="Proteomes" id="UP000271925"/>
    </source>
</evidence>
<dbReference type="SUPFAM" id="SSF52266">
    <property type="entry name" value="SGNH hydrolase"/>
    <property type="match status" value="1"/>
</dbReference>
<feature type="domain" description="Sialate O-acetylesterase" evidence="3">
    <location>
        <begin position="123"/>
        <end position="304"/>
    </location>
</feature>
<dbReference type="GO" id="GO:0016788">
    <property type="term" value="F:hydrolase activity, acting on ester bonds"/>
    <property type="evidence" value="ECO:0007669"/>
    <property type="project" value="UniProtKB-ARBA"/>
</dbReference>
<protein>
    <submittedName>
        <fullName evidence="5">T9SS C-terminal target domain-containing protein</fullName>
    </submittedName>
</protein>
<keyword evidence="2" id="KW-0732">Signal</keyword>
<name>A0A3P1BSQ8_9BACT</name>
<organism evidence="5 6">
    <name type="scientific">Larkinella rosea</name>
    <dbReference type="NCBI Taxonomy" id="2025312"/>
    <lineage>
        <taxon>Bacteria</taxon>
        <taxon>Pseudomonadati</taxon>
        <taxon>Bacteroidota</taxon>
        <taxon>Cytophagia</taxon>
        <taxon>Cytophagales</taxon>
        <taxon>Spirosomataceae</taxon>
        <taxon>Larkinella</taxon>
    </lineage>
</organism>
<comment type="caution">
    <text evidence="5">The sequence shown here is derived from an EMBL/GenBank/DDBJ whole genome shotgun (WGS) entry which is preliminary data.</text>
</comment>
<evidence type="ECO:0000259" key="3">
    <source>
        <dbReference type="Pfam" id="PF03629"/>
    </source>
</evidence>
<keyword evidence="1" id="KW-0378">Hydrolase</keyword>
<feature type="signal peptide" evidence="2">
    <location>
        <begin position="1"/>
        <end position="24"/>
    </location>
</feature>
<evidence type="ECO:0000256" key="1">
    <source>
        <dbReference type="ARBA" id="ARBA00022801"/>
    </source>
</evidence>
<dbReference type="AlphaFoldDB" id="A0A3P1BSQ8"/>
<evidence type="ECO:0000259" key="4">
    <source>
        <dbReference type="Pfam" id="PF18962"/>
    </source>
</evidence>
<dbReference type="EMBL" id="RQJO01000008">
    <property type="protein sequence ID" value="RRB04052.1"/>
    <property type="molecule type" value="Genomic_DNA"/>
</dbReference>
<reference evidence="5 6" key="1">
    <citation type="submission" date="2018-11" db="EMBL/GenBank/DDBJ databases">
        <authorList>
            <person name="Zhou Z."/>
            <person name="Wang G."/>
        </authorList>
    </citation>
    <scope>NUCLEOTIDE SEQUENCE [LARGE SCALE GENOMIC DNA]</scope>
    <source>
        <strain evidence="5 6">KCTC52004</strain>
    </source>
</reference>
<dbReference type="OrthoDB" id="1488710at2"/>
<dbReference type="Gene3D" id="3.40.50.1110">
    <property type="entry name" value="SGNH hydrolase"/>
    <property type="match status" value="1"/>
</dbReference>
<accession>A0A3P1BSQ8</accession>
<gene>
    <name evidence="5" type="ORF">EHT25_11030</name>
</gene>
<feature type="chain" id="PRO_5017928713" evidence="2">
    <location>
        <begin position="25"/>
        <end position="909"/>
    </location>
</feature>